<dbReference type="InterPro" id="IPR024590">
    <property type="entry name" value="HrpA_C"/>
</dbReference>
<evidence type="ECO:0000259" key="7">
    <source>
        <dbReference type="PROSITE" id="PS51194"/>
    </source>
</evidence>
<evidence type="ECO:0000313" key="8">
    <source>
        <dbReference type="EMBL" id="KKB62644.1"/>
    </source>
</evidence>
<dbReference type="InterPro" id="IPR027417">
    <property type="entry name" value="P-loop_NTPase"/>
</dbReference>
<dbReference type="STRING" id="28092.WM40_16315"/>
<dbReference type="Gene3D" id="3.40.50.300">
    <property type="entry name" value="P-loop containing nucleotide triphosphate hydrolases"/>
    <property type="match status" value="2"/>
</dbReference>
<evidence type="ECO:0000256" key="5">
    <source>
        <dbReference type="SAM" id="MobiDB-lite"/>
    </source>
</evidence>
<evidence type="ECO:0000259" key="6">
    <source>
        <dbReference type="PROSITE" id="PS51192"/>
    </source>
</evidence>
<dbReference type="SUPFAM" id="SSF52540">
    <property type="entry name" value="P-loop containing nucleoside triphosphate hydrolases"/>
    <property type="match status" value="1"/>
</dbReference>
<feature type="domain" description="Helicase ATP-binding" evidence="6">
    <location>
        <begin position="110"/>
        <end position="277"/>
    </location>
</feature>
<keyword evidence="1" id="KW-0547">Nucleotide-binding</keyword>
<dbReference type="Pfam" id="PF21010">
    <property type="entry name" value="HA2_C"/>
    <property type="match status" value="1"/>
</dbReference>
<accession>A0A0F5JYF4</accession>
<dbReference type="PANTHER" id="PTHR18934:SF99">
    <property type="entry name" value="ATP-DEPENDENT RNA HELICASE DHX37-RELATED"/>
    <property type="match status" value="1"/>
</dbReference>
<evidence type="ECO:0000256" key="4">
    <source>
        <dbReference type="ARBA" id="ARBA00022840"/>
    </source>
</evidence>
<dbReference type="GO" id="GO:0003724">
    <property type="term" value="F:RNA helicase activity"/>
    <property type="evidence" value="ECO:0007669"/>
    <property type="project" value="InterPro"/>
</dbReference>
<feature type="region of interest" description="Disordered" evidence="5">
    <location>
        <begin position="266"/>
        <end position="311"/>
    </location>
</feature>
<dbReference type="Pfam" id="PF00271">
    <property type="entry name" value="Helicase_C"/>
    <property type="match status" value="1"/>
</dbReference>
<dbReference type="GO" id="GO:0003723">
    <property type="term" value="F:RNA binding"/>
    <property type="evidence" value="ECO:0007669"/>
    <property type="project" value="TreeGrafter"/>
</dbReference>
<feature type="compositionally biased region" description="Low complexity" evidence="5">
    <location>
        <begin position="12"/>
        <end position="28"/>
    </location>
</feature>
<dbReference type="PANTHER" id="PTHR18934">
    <property type="entry name" value="ATP-DEPENDENT RNA HELICASE"/>
    <property type="match status" value="1"/>
</dbReference>
<dbReference type="InterPro" id="IPR014001">
    <property type="entry name" value="Helicase_ATP-bd"/>
</dbReference>
<keyword evidence="4" id="KW-0067">ATP-binding</keyword>
<dbReference type="Pfam" id="PF00270">
    <property type="entry name" value="DEAD"/>
    <property type="match status" value="1"/>
</dbReference>
<comment type="caution">
    <text evidence="8">The sequence shown here is derived from an EMBL/GenBank/DDBJ whole genome shotgun (WGS) entry which is preliminary data.</text>
</comment>
<feature type="region of interest" description="Disordered" evidence="5">
    <location>
        <begin position="929"/>
        <end position="954"/>
    </location>
</feature>
<feature type="domain" description="Helicase C-terminal" evidence="7">
    <location>
        <begin position="382"/>
        <end position="553"/>
    </location>
</feature>
<dbReference type="Gene3D" id="1.20.120.1080">
    <property type="match status" value="1"/>
</dbReference>
<feature type="compositionally biased region" description="Basic and acidic residues" evidence="5">
    <location>
        <begin position="1"/>
        <end position="11"/>
    </location>
</feature>
<name>A0A0F5JYF4_9BURK</name>
<feature type="region of interest" description="Disordered" evidence="5">
    <location>
        <begin position="333"/>
        <end position="378"/>
    </location>
</feature>
<dbReference type="InterPro" id="IPR011545">
    <property type="entry name" value="DEAD/DEAH_box_helicase_dom"/>
</dbReference>
<dbReference type="Pfam" id="PF07717">
    <property type="entry name" value="OB_NTP_bind"/>
    <property type="match status" value="1"/>
</dbReference>
<keyword evidence="9" id="KW-1185">Reference proteome</keyword>
<dbReference type="SMART" id="SM00847">
    <property type="entry name" value="HA2"/>
    <property type="match status" value="1"/>
</dbReference>
<dbReference type="GO" id="GO:0005524">
    <property type="term" value="F:ATP binding"/>
    <property type="evidence" value="ECO:0007669"/>
    <property type="project" value="UniProtKB-KW"/>
</dbReference>
<dbReference type="PROSITE" id="PS51194">
    <property type="entry name" value="HELICASE_CTER"/>
    <property type="match status" value="1"/>
</dbReference>
<feature type="compositionally biased region" description="Polar residues" evidence="5">
    <location>
        <begin position="277"/>
        <end position="286"/>
    </location>
</feature>
<protein>
    <submittedName>
        <fullName evidence="8">ATP-dependent helicase</fullName>
    </submittedName>
</protein>
<feature type="region of interest" description="Disordered" evidence="5">
    <location>
        <begin position="1"/>
        <end position="94"/>
    </location>
</feature>
<dbReference type="SMART" id="SM00487">
    <property type="entry name" value="DEXDc"/>
    <property type="match status" value="1"/>
</dbReference>
<proteinExistence type="predicted"/>
<sequence>MSNAAKPDRPARATAPTAPETASAHAVRPPMPDAPADRPADAGGIARRARGAADLPAGAPGQGARRDPDRRGARTDPAASPARSAPPANPVGVITFPEALPVSSRREEIARAIAAHQVVIVSGETGSGKTTQLPKICLALGRGRGAGGTGLIGHTQPRRIAASATARRIADELQSPPGEIVGYKVRFNDTLSPGASVKLMTDGILLAETQSDPMLRAYDTLIIDEAHERSLNIDFLLGYLKQLLPKRPDLKVIVTSATIDAARFARHFGRPRRPGESSPQPMTNVSAEGAPTRSVKSAQDRDGRPVAPEDDIIPAPAIEVSGRLYPVEIRYRPVQPDGMGPAGVAAKGDTKAQPGEGRRTPTNAQREAAGDSARGTRRAERDLIDAIVDAVDELARVGSGDVLVFLPGEREIREAAEALRKHHPPHTEILPLFARLSAAEQERVFKPSNARRIVLATNVAETSLTVPGIRYVVDTGLARVKRYSYRNKVEQLQVEPASQAAANQRAGRCGRVADGVCIRLYDEADFQSRPRFTDPEILRSSLASVILRMKSLHLTDIETFPFLEAPTGRAIADGYQLLAELGAVDDDNRLTKLGRELARLPLDPRVGRMILAGRDSGALREMLIIASALSVQDPRDRPLEAQEAADQAHRQFADERSEFLVWLNIWKWFTEAVEHKKTNRQLIDQCRARFLSHLRLREWRDVHTQLLTVAREQGWRLGEAAATYEQVHLALLAGLLGNIGMRAEDEPHYLGARSIKFHLWPGSTLGKKAGKWVIAAEMIETTRLYARCVARVEPEWIEKVGSHLLRTSLSEPHWEKKAAQVVAFERATLYGLPIYQRRRVDFGKRDPARARELFIRGALVEGEFDTRLPFFAHNRRLLADIAQLEHKSRRQDVLVDDELIFAFYDQQIPADVCTAVDFEKWYRHAGSAVGKNGSGGKTDTEGHAGTSAEPGQPATKRLYLSRDDLMRHEAAGITTDLFPKRVAIAGQDMGLSYHFEPGSPRDGVTLTIPLFALNQVGERRCEWLVAGMLKEKVQALLKSLPQKLRRHCVPLPDYAAGFLDRHAPRVYGSGSTMVAEGLVDALCADIRALTQQSIRPSDFKLETLAAHLFMNFKLVDEHGRQLAMARSLSTLRVEYGGQAQQQFAQIALASTVAESADDDGDNMRDARDGAGKRGLLRGNSGNVTPRLGTGTSAATAIVGNGARVSADAGASAASGTALYDNLTNWTFGKLPELLEIRRGGNTLYGYPALVDRGTHVEVQVFDSPEEAGTTHRIGLRRLFALQLREPLKYLEKNLPGLQQMAMQYMSLGTQDELRSQLLDCAIERACLVEPLPDDDAAFAVRRDEGRARLSLLAQEVSRLVATILTEYTDVSKKLAQAKSFGAPHDDMLQQLRALVGKRFIAETPYAQLSHFPRYLQGIGVRLTKLKADPQRDARASLDMAPLRTQYQRMASQWRAGSDPRLEQFRWLLEELRISLFAQELKTPMPVSVKRLHKVWDALQR</sequence>
<evidence type="ECO:0000313" key="9">
    <source>
        <dbReference type="Proteomes" id="UP000033618"/>
    </source>
</evidence>
<dbReference type="Pfam" id="PF04408">
    <property type="entry name" value="WHD_HA2"/>
    <property type="match status" value="1"/>
</dbReference>
<dbReference type="InterPro" id="IPR010222">
    <property type="entry name" value="RNA_helicase_HrpA"/>
</dbReference>
<feature type="region of interest" description="Disordered" evidence="5">
    <location>
        <begin position="1157"/>
        <end position="1187"/>
    </location>
</feature>
<dbReference type="CDD" id="cd18791">
    <property type="entry name" value="SF2_C_RHA"/>
    <property type="match status" value="1"/>
</dbReference>
<dbReference type="EMBL" id="LAQU01000017">
    <property type="protein sequence ID" value="KKB62644.1"/>
    <property type="molecule type" value="Genomic_DNA"/>
</dbReference>
<dbReference type="InterPro" id="IPR001650">
    <property type="entry name" value="Helicase_C-like"/>
</dbReference>
<keyword evidence="2" id="KW-0378">Hydrolase</keyword>
<dbReference type="NCBIfam" id="TIGR01967">
    <property type="entry name" value="DEAH_box_HrpA"/>
    <property type="match status" value="1"/>
</dbReference>
<dbReference type="RefSeq" id="WP_046153380.1">
    <property type="nucleotide sequence ID" value="NZ_CADFGU010000002.1"/>
</dbReference>
<dbReference type="InterPro" id="IPR048333">
    <property type="entry name" value="HA2_WH"/>
</dbReference>
<dbReference type="InterPro" id="IPR003593">
    <property type="entry name" value="AAA+_ATPase"/>
</dbReference>
<gene>
    <name evidence="8" type="ORF">WM40_16315</name>
</gene>
<dbReference type="SMART" id="SM00382">
    <property type="entry name" value="AAA"/>
    <property type="match status" value="1"/>
</dbReference>
<keyword evidence="3 8" id="KW-0347">Helicase</keyword>
<evidence type="ECO:0000256" key="1">
    <source>
        <dbReference type="ARBA" id="ARBA00022741"/>
    </source>
</evidence>
<dbReference type="Pfam" id="PF11898">
    <property type="entry name" value="DUF3418"/>
    <property type="match status" value="2"/>
</dbReference>
<feature type="compositionally biased region" description="Basic and acidic residues" evidence="5">
    <location>
        <begin position="1161"/>
        <end position="1171"/>
    </location>
</feature>
<feature type="compositionally biased region" description="Basic and acidic residues" evidence="5">
    <location>
        <begin position="64"/>
        <end position="74"/>
    </location>
</feature>
<dbReference type="GO" id="GO:0016787">
    <property type="term" value="F:hydrolase activity"/>
    <property type="evidence" value="ECO:0007669"/>
    <property type="project" value="UniProtKB-KW"/>
</dbReference>
<dbReference type="PROSITE" id="PS51192">
    <property type="entry name" value="HELICASE_ATP_BIND_1"/>
    <property type="match status" value="1"/>
</dbReference>
<dbReference type="InterPro" id="IPR007502">
    <property type="entry name" value="Helicase-assoc_dom"/>
</dbReference>
<organism evidence="8 9">
    <name type="scientific">Robbsia andropogonis</name>
    <dbReference type="NCBI Taxonomy" id="28092"/>
    <lineage>
        <taxon>Bacteria</taxon>
        <taxon>Pseudomonadati</taxon>
        <taxon>Pseudomonadota</taxon>
        <taxon>Betaproteobacteria</taxon>
        <taxon>Burkholderiales</taxon>
        <taxon>Burkholderiaceae</taxon>
        <taxon>Robbsia</taxon>
    </lineage>
</organism>
<dbReference type="Proteomes" id="UP000033618">
    <property type="component" value="Unassembled WGS sequence"/>
</dbReference>
<dbReference type="InterPro" id="IPR011709">
    <property type="entry name" value="DEAD-box_helicase_OB_fold"/>
</dbReference>
<dbReference type="SMART" id="SM00490">
    <property type="entry name" value="HELICc"/>
    <property type="match status" value="1"/>
</dbReference>
<evidence type="ECO:0000256" key="2">
    <source>
        <dbReference type="ARBA" id="ARBA00022801"/>
    </source>
</evidence>
<dbReference type="PATRIC" id="fig|28092.6.peg.3840"/>
<dbReference type="FunFam" id="1.20.120.1080:FF:000005">
    <property type="entry name" value="ATP-dependent helicase HrpA"/>
    <property type="match status" value="1"/>
</dbReference>
<feature type="compositionally biased region" description="Low complexity" evidence="5">
    <location>
        <begin position="75"/>
        <end position="86"/>
    </location>
</feature>
<evidence type="ECO:0000256" key="3">
    <source>
        <dbReference type="ARBA" id="ARBA00022806"/>
    </source>
</evidence>
<reference evidence="8 9" key="1">
    <citation type="submission" date="2015-03" db="EMBL/GenBank/DDBJ databases">
        <title>Draft Genome Sequence of Burkholderia andropogonis type strain ICMP2807, isolated from Sorghum bicolor.</title>
        <authorList>
            <person name="Lopes-Santos L."/>
            <person name="Castro D.B."/>
            <person name="Ottoboni L.M."/>
            <person name="Park D."/>
            <person name="Weirc B.S."/>
            <person name="Destefano S.A."/>
        </authorList>
    </citation>
    <scope>NUCLEOTIDE SEQUENCE [LARGE SCALE GENOMIC DNA]</scope>
    <source>
        <strain evidence="8 9">ICMP2807</strain>
    </source>
</reference>